<protein>
    <recommendedName>
        <fullName evidence="2">OTU domain-containing protein</fullName>
    </recommendedName>
</protein>
<feature type="domain" description="OTU" evidence="2">
    <location>
        <begin position="66"/>
        <end position="207"/>
    </location>
</feature>
<dbReference type="InterPro" id="IPR038765">
    <property type="entry name" value="Papain-like_cys_pep_sf"/>
</dbReference>
<proteinExistence type="predicted"/>
<dbReference type="PROSITE" id="PS50802">
    <property type="entry name" value="OTU"/>
    <property type="match status" value="1"/>
</dbReference>
<dbReference type="InterPro" id="IPR003323">
    <property type="entry name" value="OTU_dom"/>
</dbReference>
<dbReference type="Pfam" id="PF02338">
    <property type="entry name" value="OTU"/>
    <property type="match status" value="1"/>
</dbReference>
<gene>
    <name evidence="3" type="ORF">ACJMK2_000170</name>
</gene>
<feature type="region of interest" description="Disordered" evidence="1">
    <location>
        <begin position="1"/>
        <end position="26"/>
    </location>
</feature>
<dbReference type="Proteomes" id="UP001634394">
    <property type="component" value="Unassembled WGS sequence"/>
</dbReference>
<dbReference type="Gene3D" id="3.90.70.80">
    <property type="match status" value="1"/>
</dbReference>
<evidence type="ECO:0000313" key="3">
    <source>
        <dbReference type="EMBL" id="KAL3887777.1"/>
    </source>
</evidence>
<dbReference type="InterPro" id="IPR050704">
    <property type="entry name" value="Peptidase_C85-like"/>
</dbReference>
<dbReference type="Pfam" id="PF18738">
    <property type="entry name" value="HEPN_DZIP3"/>
    <property type="match status" value="1"/>
</dbReference>
<keyword evidence="4" id="KW-1185">Reference proteome</keyword>
<evidence type="ECO:0000313" key="4">
    <source>
        <dbReference type="Proteomes" id="UP001634394"/>
    </source>
</evidence>
<evidence type="ECO:0000256" key="1">
    <source>
        <dbReference type="SAM" id="MobiDB-lite"/>
    </source>
</evidence>
<organism evidence="3 4">
    <name type="scientific">Sinanodonta woodiana</name>
    <name type="common">Chinese pond mussel</name>
    <name type="synonym">Anodonta woodiana</name>
    <dbReference type="NCBI Taxonomy" id="1069815"/>
    <lineage>
        <taxon>Eukaryota</taxon>
        <taxon>Metazoa</taxon>
        <taxon>Spiralia</taxon>
        <taxon>Lophotrochozoa</taxon>
        <taxon>Mollusca</taxon>
        <taxon>Bivalvia</taxon>
        <taxon>Autobranchia</taxon>
        <taxon>Heteroconchia</taxon>
        <taxon>Palaeoheterodonta</taxon>
        <taxon>Unionida</taxon>
        <taxon>Unionoidea</taxon>
        <taxon>Unionidae</taxon>
        <taxon>Unioninae</taxon>
        <taxon>Sinanodonta</taxon>
    </lineage>
</organism>
<accession>A0ABD3XNF4</accession>
<dbReference type="SUPFAM" id="SSF54001">
    <property type="entry name" value="Cysteine proteinases"/>
    <property type="match status" value="1"/>
</dbReference>
<name>A0ABD3XNF4_SINWO</name>
<comment type="caution">
    <text evidence="3">The sequence shown here is derived from an EMBL/GenBank/DDBJ whole genome shotgun (WGS) entry which is preliminary data.</text>
</comment>
<evidence type="ECO:0000259" key="2">
    <source>
        <dbReference type="PROSITE" id="PS50802"/>
    </source>
</evidence>
<dbReference type="CDD" id="cd22758">
    <property type="entry name" value="OTU_232R-like"/>
    <property type="match status" value="1"/>
</dbReference>
<dbReference type="PANTHER" id="PTHR12419:SF11">
    <property type="entry name" value="OTU DOMAIN-CONTAINING PROTEIN DDB_G0284757"/>
    <property type="match status" value="1"/>
</dbReference>
<reference evidence="3 4" key="1">
    <citation type="submission" date="2024-11" db="EMBL/GenBank/DDBJ databases">
        <title>Chromosome-level genome assembly of the freshwater bivalve Anodonta woodiana.</title>
        <authorList>
            <person name="Chen X."/>
        </authorList>
    </citation>
    <scope>NUCLEOTIDE SEQUENCE [LARGE SCALE GENOMIC DNA]</scope>
    <source>
        <strain evidence="3">MN2024</strain>
        <tissue evidence="3">Gills</tissue>
    </source>
</reference>
<dbReference type="EMBL" id="JBJQND010000001">
    <property type="protein sequence ID" value="KAL3887777.1"/>
    <property type="molecule type" value="Genomic_DNA"/>
</dbReference>
<sequence length="714" mass="75689">MEGIEEGKESDEYDKEEDDGVPHTSIKKGVPCSHPLLLHQRLQKPQQAALSSRSTLEANCLSVGLVLHDETPADGNCFFEAVSSQLRRLNCVVNKSPQELRHEVVAFMRTNRVIQASEGIVPLDSFIYNESFDAYCSRMARDGEWADHVVVVSMARMLQIDIMIVTSSPASGPESVIVWVVGQTAFQGDPILLGHVWESHYMSLQPIGSTSSNVIQTPTSGFTAANVIQTPTSGSTSANIIQTPTSGSTAANVIQTLTSGPTAANVIQTPTSGPTAASVIQTLTSGPTAANVIQTPTSGSTAANVIQTLTSGPTAANVIQTPTSGSTAANVIQTLTSGPTAANVIQTPTSGSTAANVIQTPTSGITAANVIQTPTSGSTVANVIQTPGLTAANVIQTPTSGITAANVIQTPTSGITAANVIQTPTSGSTADNVIQIPGSTLANVIQTPGSTAANIIQTTTSVPATLGSIPSTTTGLMPVMSSCYTAGGLPPQAMTIQSTTTNVSQAPSLDDTGRFVHIACLLVNVGSRVLRRLLLYHAVTPTCTLDQYLAKKRIDIDNLRKRKIINKSQMDILFPPSGYTNLGDYDITLLSALFTNIVNNISQQQLNMIQFLRDKRNEIFAHAKSITVNSNDYQTFWNDICSTLEALCKQCNDPDFKNEISREIQAIQVTTFQGTSLPDALQTHRKIESLEKLVQYLRSSNAQESNKDSDDSDS</sequence>
<dbReference type="InterPro" id="IPR041249">
    <property type="entry name" value="HEPN_DZIP3"/>
</dbReference>
<feature type="compositionally biased region" description="Acidic residues" evidence="1">
    <location>
        <begin position="8"/>
        <end position="19"/>
    </location>
</feature>
<dbReference type="AlphaFoldDB" id="A0ABD3XNF4"/>
<dbReference type="PANTHER" id="PTHR12419">
    <property type="entry name" value="OTU DOMAIN CONTAINING PROTEIN"/>
    <property type="match status" value="1"/>
</dbReference>